<evidence type="ECO:0000313" key="2">
    <source>
        <dbReference type="Proteomes" id="UP000729402"/>
    </source>
</evidence>
<protein>
    <submittedName>
        <fullName evidence="1">Uncharacterized protein</fullName>
    </submittedName>
</protein>
<evidence type="ECO:0000313" key="1">
    <source>
        <dbReference type="EMBL" id="KAG8088665.1"/>
    </source>
</evidence>
<name>A0A8J5WD49_ZIZPA</name>
<organism evidence="1 2">
    <name type="scientific">Zizania palustris</name>
    <name type="common">Northern wild rice</name>
    <dbReference type="NCBI Taxonomy" id="103762"/>
    <lineage>
        <taxon>Eukaryota</taxon>
        <taxon>Viridiplantae</taxon>
        <taxon>Streptophyta</taxon>
        <taxon>Embryophyta</taxon>
        <taxon>Tracheophyta</taxon>
        <taxon>Spermatophyta</taxon>
        <taxon>Magnoliopsida</taxon>
        <taxon>Liliopsida</taxon>
        <taxon>Poales</taxon>
        <taxon>Poaceae</taxon>
        <taxon>BOP clade</taxon>
        <taxon>Oryzoideae</taxon>
        <taxon>Oryzeae</taxon>
        <taxon>Zizaniinae</taxon>
        <taxon>Zizania</taxon>
    </lineage>
</organism>
<dbReference type="EMBL" id="JAAALK010000082">
    <property type="protein sequence ID" value="KAG8088665.1"/>
    <property type="molecule type" value="Genomic_DNA"/>
</dbReference>
<gene>
    <name evidence="1" type="ORF">GUJ93_ZPchr0010g10168</name>
</gene>
<accession>A0A8J5WD49</accession>
<keyword evidence="2" id="KW-1185">Reference proteome</keyword>
<sequence>MDCIPRDYLLFSISWAAISKSFSMFYSTLHFLLLILGQALPPSMSSLLPWYLVPRDLRSCGNQRQIQDVLLFGHCSSDLSNRHRSTTCSVGSIRSALLSTQRPLRSHPGMEKAYLRRLMTAYGEVRAVSHGGVVAASDTTSPTNVAAWGLLVTASDTTSLTNVAAWGLPVGEGQRRRRAKRFAVGCIFVSSPPPSLSTKPSPEALIQSHRLRMRSRPPRRRRC</sequence>
<comment type="caution">
    <text evidence="1">The sequence shown here is derived from an EMBL/GenBank/DDBJ whole genome shotgun (WGS) entry which is preliminary data.</text>
</comment>
<dbReference type="Proteomes" id="UP000729402">
    <property type="component" value="Unassembled WGS sequence"/>
</dbReference>
<dbReference type="AlphaFoldDB" id="A0A8J5WD49"/>
<proteinExistence type="predicted"/>
<reference evidence="1" key="1">
    <citation type="journal article" date="2021" name="bioRxiv">
        <title>Whole Genome Assembly and Annotation of Northern Wild Rice, Zizania palustris L., Supports a Whole Genome Duplication in the Zizania Genus.</title>
        <authorList>
            <person name="Haas M."/>
            <person name="Kono T."/>
            <person name="Macchietto M."/>
            <person name="Millas R."/>
            <person name="McGilp L."/>
            <person name="Shao M."/>
            <person name="Duquette J."/>
            <person name="Hirsch C.N."/>
            <person name="Kimball J."/>
        </authorList>
    </citation>
    <scope>NUCLEOTIDE SEQUENCE</scope>
    <source>
        <tissue evidence="1">Fresh leaf tissue</tissue>
    </source>
</reference>
<reference evidence="1" key="2">
    <citation type="submission" date="2021-02" db="EMBL/GenBank/DDBJ databases">
        <authorList>
            <person name="Kimball J.A."/>
            <person name="Haas M.W."/>
            <person name="Macchietto M."/>
            <person name="Kono T."/>
            <person name="Duquette J."/>
            <person name="Shao M."/>
        </authorList>
    </citation>
    <scope>NUCLEOTIDE SEQUENCE</scope>
    <source>
        <tissue evidence="1">Fresh leaf tissue</tissue>
    </source>
</reference>